<reference evidence="2" key="1">
    <citation type="journal article" date="2015" name="Front. Microbiol.">
        <title>Combining genomic sequencing methods to explore viral diversity and reveal potential virus-host interactions.</title>
        <authorList>
            <person name="Chow C.E."/>
            <person name="Winget D.M."/>
            <person name="White R.A.III."/>
            <person name="Hallam S.J."/>
            <person name="Suttle C.A."/>
        </authorList>
    </citation>
    <scope>NUCLEOTIDE SEQUENCE</scope>
    <source>
        <strain evidence="2">Anoxic3_9</strain>
    </source>
</reference>
<proteinExistence type="predicted"/>
<feature type="compositionally biased region" description="Basic residues" evidence="1">
    <location>
        <begin position="83"/>
        <end position="96"/>
    </location>
</feature>
<reference evidence="2" key="2">
    <citation type="submission" date="2015-03" db="EMBL/GenBank/DDBJ databases">
        <authorList>
            <person name="Chow C.-E.T."/>
            <person name="Winget D.M."/>
            <person name="White R.A.III."/>
            <person name="Hallam S.J."/>
            <person name="Suttle C.A."/>
        </authorList>
    </citation>
    <scope>NUCLEOTIDE SEQUENCE</scope>
    <source>
        <strain evidence="2">Anoxic3_9</strain>
    </source>
</reference>
<protein>
    <submittedName>
        <fullName evidence="2">Uncharacterized protein</fullName>
    </submittedName>
</protein>
<feature type="region of interest" description="Disordered" evidence="1">
    <location>
        <begin position="63"/>
        <end position="96"/>
    </location>
</feature>
<dbReference type="EMBL" id="KR029584">
    <property type="protein sequence ID" value="AKH46547.1"/>
    <property type="molecule type" value="Genomic_DNA"/>
</dbReference>
<evidence type="ECO:0000313" key="2">
    <source>
        <dbReference type="EMBL" id="AKH46547.1"/>
    </source>
</evidence>
<sequence length="96" mass="11040">MESKRVMIGANPMPKIQLKTEEQMAGKVDKKMMREPAFLGAVKKFLGDMFGSNKQMLSNNQAAYSPANFSGGRSRTFKMNQRKERKKSLLKRLKRR</sequence>
<evidence type="ECO:0000256" key="1">
    <source>
        <dbReference type="SAM" id="MobiDB-lite"/>
    </source>
</evidence>
<organism evidence="2">
    <name type="scientific">uncultured marine virus</name>
    <dbReference type="NCBI Taxonomy" id="186617"/>
    <lineage>
        <taxon>Viruses</taxon>
        <taxon>environmental samples</taxon>
    </lineage>
</organism>
<feature type="compositionally biased region" description="Polar residues" evidence="1">
    <location>
        <begin position="63"/>
        <end position="79"/>
    </location>
</feature>
<accession>A0A0F7L4U8</accession>
<name>A0A0F7L4U8_9VIRU</name>